<proteinExistence type="predicted"/>
<dbReference type="VEuPathDB" id="FungiDB:MMYC01_208439"/>
<dbReference type="OrthoDB" id="10249419at2759"/>
<feature type="domain" description="VOC" evidence="1">
    <location>
        <begin position="2"/>
        <end position="137"/>
    </location>
</feature>
<accession>A0A175VZF4</accession>
<reference evidence="2 3" key="1">
    <citation type="journal article" date="2016" name="Genome Announc.">
        <title>Genome Sequence of Madurella mycetomatis mm55, Isolated from a Human Mycetoma Case in Sudan.</title>
        <authorList>
            <person name="Smit S."/>
            <person name="Derks M.F."/>
            <person name="Bervoets S."/>
            <person name="Fahal A."/>
            <person name="van Leeuwen W."/>
            <person name="van Belkum A."/>
            <person name="van de Sande W.W."/>
        </authorList>
    </citation>
    <scope>NUCLEOTIDE SEQUENCE [LARGE SCALE GENOMIC DNA]</scope>
    <source>
        <strain evidence="3">mm55</strain>
    </source>
</reference>
<dbReference type="PROSITE" id="PS51819">
    <property type="entry name" value="VOC"/>
    <property type="match status" value="1"/>
</dbReference>
<dbReference type="Gene3D" id="3.10.180.10">
    <property type="entry name" value="2,3-Dihydroxybiphenyl 1,2-Dioxygenase, domain 1"/>
    <property type="match status" value="1"/>
</dbReference>
<dbReference type="STRING" id="100816.A0A175VZF4"/>
<dbReference type="PANTHER" id="PTHR35006:SF2">
    <property type="entry name" value="GLYOXALASE FAMILY PROTEIN (AFU_ORTHOLOGUE AFUA_5G14830)"/>
    <property type="match status" value="1"/>
</dbReference>
<dbReference type="EMBL" id="LCTW02000202">
    <property type="protein sequence ID" value="KXX76599.1"/>
    <property type="molecule type" value="Genomic_DNA"/>
</dbReference>
<dbReference type="Proteomes" id="UP000078237">
    <property type="component" value="Unassembled WGS sequence"/>
</dbReference>
<organism evidence="2 3">
    <name type="scientific">Madurella mycetomatis</name>
    <dbReference type="NCBI Taxonomy" id="100816"/>
    <lineage>
        <taxon>Eukaryota</taxon>
        <taxon>Fungi</taxon>
        <taxon>Dikarya</taxon>
        <taxon>Ascomycota</taxon>
        <taxon>Pezizomycotina</taxon>
        <taxon>Sordariomycetes</taxon>
        <taxon>Sordariomycetidae</taxon>
        <taxon>Sordariales</taxon>
        <taxon>Sordariales incertae sedis</taxon>
        <taxon>Madurella</taxon>
    </lineage>
</organism>
<dbReference type="CDD" id="cd07262">
    <property type="entry name" value="VOC_like"/>
    <property type="match status" value="1"/>
</dbReference>
<dbReference type="InterPro" id="IPR004360">
    <property type="entry name" value="Glyas_Fos-R_dOase_dom"/>
</dbReference>
<protein>
    <recommendedName>
        <fullName evidence="1">VOC domain-containing protein</fullName>
    </recommendedName>
</protein>
<dbReference type="PANTHER" id="PTHR35006">
    <property type="entry name" value="GLYOXALASE FAMILY PROTEIN (AFU_ORTHOLOGUE AFUA_5G14830)"/>
    <property type="match status" value="1"/>
</dbReference>
<dbReference type="InterPro" id="IPR037523">
    <property type="entry name" value="VOC_core"/>
</dbReference>
<name>A0A175VZF4_9PEZI</name>
<evidence type="ECO:0000259" key="1">
    <source>
        <dbReference type="PROSITE" id="PS51819"/>
    </source>
</evidence>
<evidence type="ECO:0000313" key="3">
    <source>
        <dbReference type="Proteomes" id="UP000078237"/>
    </source>
</evidence>
<comment type="caution">
    <text evidence="2">The sequence shown here is derived from an EMBL/GenBank/DDBJ whole genome shotgun (WGS) entry which is preliminary data.</text>
</comment>
<dbReference type="SUPFAM" id="SSF54593">
    <property type="entry name" value="Glyoxalase/Bleomycin resistance protein/Dihydroxybiphenyl dioxygenase"/>
    <property type="match status" value="1"/>
</dbReference>
<sequence length="174" mass="19155">MPLGHVSLPTGPSNYKAMRDFYVAALKPLGYTVFLEEEGHVCGFHAHMVPDFWLHCGGEDFAPVNPGLSADENLKARGRTHVAFNVASRGQVEEWYRNAVKAGGIPNGEPGERSYAKGYYAAFVLDPLGNNIEAVYYKPYWLQVASSMPTVLSMLFGAVVSHLVWGYAKRTGWA</sequence>
<dbReference type="AlphaFoldDB" id="A0A175VZF4"/>
<dbReference type="Pfam" id="PF00903">
    <property type="entry name" value="Glyoxalase"/>
    <property type="match status" value="1"/>
</dbReference>
<keyword evidence="3" id="KW-1185">Reference proteome</keyword>
<evidence type="ECO:0000313" key="2">
    <source>
        <dbReference type="EMBL" id="KXX76599.1"/>
    </source>
</evidence>
<dbReference type="InterPro" id="IPR029068">
    <property type="entry name" value="Glyas_Bleomycin-R_OHBP_Dase"/>
</dbReference>
<gene>
    <name evidence="2" type="ORF">MMYC01_208439</name>
</gene>